<keyword evidence="3" id="KW-1003">Cell membrane</keyword>
<protein>
    <submittedName>
        <fullName evidence="7">Uncharacterized protein</fullName>
    </submittedName>
</protein>
<evidence type="ECO:0000256" key="4">
    <source>
        <dbReference type="ARBA" id="ARBA00022679"/>
    </source>
</evidence>
<evidence type="ECO:0000256" key="1">
    <source>
        <dbReference type="ARBA" id="ARBA00004202"/>
    </source>
</evidence>
<dbReference type="InterPro" id="IPR043149">
    <property type="entry name" value="TagF_N"/>
</dbReference>
<dbReference type="InterPro" id="IPR007554">
    <property type="entry name" value="Glycerophosphate_synth"/>
</dbReference>
<gene>
    <name evidence="7" type="ORF">VSU01S_31030</name>
</gene>
<dbReference type="InterPro" id="IPR043148">
    <property type="entry name" value="TagF_C"/>
</dbReference>
<dbReference type="EMBL" id="BJXK01000014">
    <property type="protein sequence ID" value="GEM80858.1"/>
    <property type="molecule type" value="Genomic_DNA"/>
</dbReference>
<comment type="subcellular location">
    <subcellularLocation>
        <location evidence="1">Cell membrane</location>
        <topology evidence="1">Peripheral membrane protein</topology>
    </subcellularLocation>
</comment>
<organism evidence="7 8">
    <name type="scientific">Vibrio superstes NBRC 103154</name>
    <dbReference type="NCBI Taxonomy" id="1219062"/>
    <lineage>
        <taxon>Bacteria</taxon>
        <taxon>Pseudomonadati</taxon>
        <taxon>Pseudomonadota</taxon>
        <taxon>Gammaproteobacteria</taxon>
        <taxon>Vibrionales</taxon>
        <taxon>Vibrionaceae</taxon>
        <taxon>Vibrio</taxon>
    </lineage>
</organism>
<dbReference type="InterPro" id="IPR051612">
    <property type="entry name" value="Teichoic_Acid_Biosynth"/>
</dbReference>
<dbReference type="Proteomes" id="UP000321113">
    <property type="component" value="Unassembled WGS sequence"/>
</dbReference>
<dbReference type="PANTHER" id="PTHR37316">
    <property type="entry name" value="TEICHOIC ACID GLYCEROL-PHOSPHATE PRIMASE"/>
    <property type="match status" value="1"/>
</dbReference>
<comment type="similarity">
    <text evidence="2">Belongs to the CDP-glycerol glycerophosphotransferase family.</text>
</comment>
<evidence type="ECO:0000256" key="5">
    <source>
        <dbReference type="ARBA" id="ARBA00022944"/>
    </source>
</evidence>
<dbReference type="Gene3D" id="3.40.50.12580">
    <property type="match status" value="1"/>
</dbReference>
<dbReference type="PANTHER" id="PTHR37316:SF3">
    <property type="entry name" value="TEICHOIC ACID GLYCEROL-PHOSPHATE TRANSFERASE"/>
    <property type="match status" value="1"/>
</dbReference>
<reference evidence="7 8" key="1">
    <citation type="submission" date="2019-07" db="EMBL/GenBank/DDBJ databases">
        <title>Whole genome shotgun sequence of Vibrio superstes NBRC 103154.</title>
        <authorList>
            <person name="Hosoyama A."/>
            <person name="Uohara A."/>
            <person name="Ohji S."/>
            <person name="Ichikawa N."/>
        </authorList>
    </citation>
    <scope>NUCLEOTIDE SEQUENCE [LARGE SCALE GENOMIC DNA]</scope>
    <source>
        <strain evidence="7 8">NBRC 103154</strain>
    </source>
</reference>
<dbReference type="Pfam" id="PF04464">
    <property type="entry name" value="Glyphos_transf"/>
    <property type="match status" value="1"/>
</dbReference>
<evidence type="ECO:0000256" key="6">
    <source>
        <dbReference type="ARBA" id="ARBA00023136"/>
    </source>
</evidence>
<keyword evidence="8" id="KW-1185">Reference proteome</keyword>
<dbReference type="SUPFAM" id="SSF53756">
    <property type="entry name" value="UDP-Glycosyltransferase/glycogen phosphorylase"/>
    <property type="match status" value="1"/>
</dbReference>
<dbReference type="GO" id="GO:0047355">
    <property type="term" value="F:CDP-glycerol glycerophosphotransferase activity"/>
    <property type="evidence" value="ECO:0007669"/>
    <property type="project" value="InterPro"/>
</dbReference>
<keyword evidence="5" id="KW-0777">Teichoic acid biosynthesis</keyword>
<evidence type="ECO:0000313" key="7">
    <source>
        <dbReference type="EMBL" id="GEM80858.1"/>
    </source>
</evidence>
<evidence type="ECO:0000313" key="8">
    <source>
        <dbReference type="Proteomes" id="UP000321113"/>
    </source>
</evidence>
<name>A0A511QU11_9VIBR</name>
<comment type="caution">
    <text evidence="7">The sequence shown here is derived from an EMBL/GenBank/DDBJ whole genome shotgun (WGS) entry which is preliminary data.</text>
</comment>
<keyword evidence="4" id="KW-0808">Transferase</keyword>
<dbReference type="GO" id="GO:0005886">
    <property type="term" value="C:plasma membrane"/>
    <property type="evidence" value="ECO:0007669"/>
    <property type="project" value="UniProtKB-SubCell"/>
</dbReference>
<evidence type="ECO:0000256" key="2">
    <source>
        <dbReference type="ARBA" id="ARBA00010488"/>
    </source>
</evidence>
<dbReference type="AlphaFoldDB" id="A0A511QU11"/>
<keyword evidence="6" id="KW-0472">Membrane</keyword>
<evidence type="ECO:0000256" key="3">
    <source>
        <dbReference type="ARBA" id="ARBA00022475"/>
    </source>
</evidence>
<sequence length="328" mass="38176">MYAKLRHRTEIVVVDGNDINPNSVLIILKSIWRLARSKTIIFDHSIPSGLRSGRHINVNVWHGSPIKKIRFLSVERFDKKFLIEQSKITDLVVSASSYDALLLCSALNVPYFNVTTFGLPRNDYLTCQRTELEDIDLYSENDVIESIVQEYDKSILFAPTYRGDSHIKNDPMLFDEVELVTLEKYLLENNIVFLVRSHKFSSFSDENRLLKMQNVIDVSDFRNPMLLLRHTDLLVTDYSSIWVDYLLLNRPIIIYTPDIDNYTKEHGFIFDFMESIPCKPLYAFNELILSIDERIKSKSISKKQTQFYDKYHGTKAISSSDELLKILL</sequence>
<dbReference type="Gene3D" id="3.40.50.11820">
    <property type="match status" value="1"/>
</dbReference>
<proteinExistence type="inferred from homology"/>
<accession>A0A511QU11</accession>
<dbReference type="GO" id="GO:0019350">
    <property type="term" value="P:teichoic acid biosynthetic process"/>
    <property type="evidence" value="ECO:0007669"/>
    <property type="project" value="UniProtKB-KW"/>
</dbReference>